<dbReference type="InterPro" id="IPR044861">
    <property type="entry name" value="IPNS-like_FE2OG_OXY"/>
</dbReference>
<evidence type="ECO:0000256" key="2">
    <source>
        <dbReference type="ARBA" id="ARBA00022723"/>
    </source>
</evidence>
<keyword evidence="4 11" id="KW-0560">Oxidoreductase</keyword>
<dbReference type="GO" id="GO:0009805">
    <property type="term" value="P:coumarin biosynthetic process"/>
    <property type="evidence" value="ECO:0007669"/>
    <property type="project" value="UniProtKB-ARBA"/>
</dbReference>
<dbReference type="Gramene" id="OE9A096175T1">
    <property type="protein sequence ID" value="OE9A096175C1"/>
    <property type="gene ID" value="OE9A096175"/>
</dbReference>
<organism evidence="13 14">
    <name type="scientific">Olea europaea subsp. europaea</name>
    <dbReference type="NCBI Taxonomy" id="158383"/>
    <lineage>
        <taxon>Eukaryota</taxon>
        <taxon>Viridiplantae</taxon>
        <taxon>Streptophyta</taxon>
        <taxon>Embryophyta</taxon>
        <taxon>Tracheophyta</taxon>
        <taxon>Spermatophyta</taxon>
        <taxon>Magnoliopsida</taxon>
        <taxon>eudicotyledons</taxon>
        <taxon>Gunneridae</taxon>
        <taxon>Pentapetalae</taxon>
        <taxon>asterids</taxon>
        <taxon>lamiids</taxon>
        <taxon>Lamiales</taxon>
        <taxon>Oleaceae</taxon>
        <taxon>Oleeae</taxon>
        <taxon>Olea</taxon>
    </lineage>
</organism>
<dbReference type="EC" id="1.14.11.13" evidence="10"/>
<proteinExistence type="inferred from homology"/>
<evidence type="ECO:0000256" key="5">
    <source>
        <dbReference type="ARBA" id="ARBA00023004"/>
    </source>
</evidence>
<comment type="catalytic activity">
    <reaction evidence="7">
        <text>gibberellin A1 + 2-oxoglutarate + O2 = gibberellin A8 + succinate + CO2</text>
        <dbReference type="Rhea" id="RHEA:15005"/>
        <dbReference type="ChEBI" id="CHEBI:15379"/>
        <dbReference type="ChEBI" id="CHEBI:16526"/>
        <dbReference type="ChEBI" id="CHEBI:16810"/>
        <dbReference type="ChEBI" id="CHEBI:30031"/>
        <dbReference type="ChEBI" id="CHEBI:58524"/>
        <dbReference type="ChEBI" id="CHEBI:58594"/>
        <dbReference type="EC" id="1.14.11.13"/>
    </reaction>
</comment>
<dbReference type="Pfam" id="PF03171">
    <property type="entry name" value="2OG-FeII_Oxy"/>
    <property type="match status" value="1"/>
</dbReference>
<dbReference type="OrthoDB" id="288590at2759"/>
<dbReference type="FunFam" id="2.60.120.330:FF:000014">
    <property type="entry name" value="Gibberellin 2-beta-dioxygenase 1"/>
    <property type="match status" value="1"/>
</dbReference>
<comment type="pathway">
    <text evidence="6">Plant hormone biosynthesis; gibberellin biosynthesis.</text>
</comment>
<dbReference type="SUPFAM" id="SSF51197">
    <property type="entry name" value="Clavaminate synthase-like"/>
    <property type="match status" value="1"/>
</dbReference>
<dbReference type="InterPro" id="IPR050231">
    <property type="entry name" value="Iron_ascorbate_oxido_reductase"/>
</dbReference>
<sequence length="333" mass="37455">MEILSQTVDNLACNNTCKPISSTFHGIPVVDLLDPDAKTQIVEACKEIGFFKVINHSVPMEFMSRLECEAIKFFNLPRLDKEKYGPPNAFGYGYRKIGPNNDVGWVEYILLSTRPEIISQDAQVVLPGSSEILWSLINEYVSAVKNMTCSILEMIIEELKIGPKDVLSSLIRDEKSDSCFRVNHYPPCPERQALSGENLIGFGEHTDPQIISVVRSNDTSGLQICMRDGTWVSVPPDQSSFFFNVGDSMQVITNGRFRSVKHRVLAHRLKSRVSMVYFGGPPLSTKITPLSSLMEEGEEELYEEFTWSEYKNLANKTMLGDNRLGLFEKPVGQ</sequence>
<dbReference type="InterPro" id="IPR005123">
    <property type="entry name" value="Oxoglu/Fe-dep_dioxygenase_dom"/>
</dbReference>
<dbReference type="GO" id="GO:0045543">
    <property type="term" value="F:gibberellin 2-beta-dioxygenase activity"/>
    <property type="evidence" value="ECO:0007669"/>
    <property type="project" value="UniProtKB-EC"/>
</dbReference>
<evidence type="ECO:0000313" key="14">
    <source>
        <dbReference type="Proteomes" id="UP000594638"/>
    </source>
</evidence>
<dbReference type="InterPro" id="IPR027443">
    <property type="entry name" value="IPNS-like_sf"/>
</dbReference>
<evidence type="ECO:0000313" key="13">
    <source>
        <dbReference type="EMBL" id="CAA3027398.1"/>
    </source>
</evidence>
<dbReference type="PANTHER" id="PTHR47990">
    <property type="entry name" value="2-OXOGLUTARATE (2OG) AND FE(II)-DEPENDENT OXYGENASE SUPERFAMILY PROTEIN-RELATED"/>
    <property type="match status" value="1"/>
</dbReference>
<evidence type="ECO:0000256" key="7">
    <source>
        <dbReference type="ARBA" id="ARBA00052204"/>
    </source>
</evidence>
<evidence type="ECO:0000256" key="10">
    <source>
        <dbReference type="ARBA" id="ARBA00066708"/>
    </source>
</evidence>
<dbReference type="InterPro" id="IPR026992">
    <property type="entry name" value="DIOX_N"/>
</dbReference>
<accession>A0A8S0V7B9</accession>
<protein>
    <recommendedName>
        <fullName evidence="10">gibberellin 2beta-dioxygenase</fullName>
        <ecNumber evidence="10">1.14.11.13</ecNumber>
    </recommendedName>
</protein>
<dbReference type="Proteomes" id="UP000594638">
    <property type="component" value="Unassembled WGS sequence"/>
</dbReference>
<comment type="pathway">
    <text evidence="1">Hormone biosynthesis.</text>
</comment>
<feature type="domain" description="Fe2OG dioxygenase" evidence="12">
    <location>
        <begin position="175"/>
        <end position="281"/>
    </location>
</feature>
<evidence type="ECO:0000256" key="4">
    <source>
        <dbReference type="ARBA" id="ARBA00023002"/>
    </source>
</evidence>
<evidence type="ECO:0000256" key="1">
    <source>
        <dbReference type="ARBA" id="ARBA00004972"/>
    </source>
</evidence>
<evidence type="ECO:0000256" key="9">
    <source>
        <dbReference type="ARBA" id="ARBA00061282"/>
    </source>
</evidence>
<comment type="caution">
    <text evidence="13">The sequence shown here is derived from an EMBL/GenBank/DDBJ whole genome shotgun (WGS) entry which is preliminary data.</text>
</comment>
<evidence type="ECO:0000256" key="3">
    <source>
        <dbReference type="ARBA" id="ARBA00022964"/>
    </source>
</evidence>
<evidence type="ECO:0000256" key="11">
    <source>
        <dbReference type="RuleBase" id="RU003682"/>
    </source>
</evidence>
<name>A0A8S0V7B9_OLEEU</name>
<dbReference type="GO" id="GO:0046872">
    <property type="term" value="F:metal ion binding"/>
    <property type="evidence" value="ECO:0007669"/>
    <property type="project" value="UniProtKB-KW"/>
</dbReference>
<dbReference type="Pfam" id="PF14226">
    <property type="entry name" value="DIOX_N"/>
    <property type="match status" value="1"/>
</dbReference>
<dbReference type="Gene3D" id="2.60.120.330">
    <property type="entry name" value="B-lactam Antibiotic, Isopenicillin N Synthase, Chain"/>
    <property type="match status" value="1"/>
</dbReference>
<comment type="similarity">
    <text evidence="9">Belongs to the iron/ascorbate-dependent oxidoreductase family. GA2OX subfamily.</text>
</comment>
<reference evidence="13 14" key="1">
    <citation type="submission" date="2019-12" db="EMBL/GenBank/DDBJ databases">
        <authorList>
            <person name="Alioto T."/>
            <person name="Alioto T."/>
            <person name="Gomez Garrido J."/>
        </authorList>
    </citation>
    <scope>NUCLEOTIDE SEQUENCE [LARGE SCALE GENOMIC DNA]</scope>
</reference>
<comment type="function">
    <text evidence="8">Catalyzes the 2-beta-hydroxylation of several biologically active gibberellins, leading to the homeostatic regulation of their endogenous level. Catabolism of gibberellins (GAs) plays a central role in plant development. Converts GA9/GA20 to GA51/GA29 and GA4/GA1 to GA34/GA8.</text>
</comment>
<evidence type="ECO:0000256" key="6">
    <source>
        <dbReference type="ARBA" id="ARBA00037909"/>
    </source>
</evidence>
<evidence type="ECO:0000256" key="8">
    <source>
        <dbReference type="ARBA" id="ARBA00055835"/>
    </source>
</evidence>
<dbReference type="PRINTS" id="PR00682">
    <property type="entry name" value="IPNSYNTHASE"/>
</dbReference>
<evidence type="ECO:0000259" key="12">
    <source>
        <dbReference type="PROSITE" id="PS51471"/>
    </source>
</evidence>
<dbReference type="GO" id="GO:0002238">
    <property type="term" value="P:response to molecule of fungal origin"/>
    <property type="evidence" value="ECO:0007669"/>
    <property type="project" value="UniProtKB-ARBA"/>
</dbReference>
<gene>
    <name evidence="13" type="ORF">OLEA9_A096175</name>
</gene>
<keyword evidence="3" id="KW-0223">Dioxygenase</keyword>
<dbReference type="PROSITE" id="PS51471">
    <property type="entry name" value="FE2OG_OXY"/>
    <property type="match status" value="1"/>
</dbReference>
<dbReference type="AlphaFoldDB" id="A0A8S0V7B9"/>
<keyword evidence="14" id="KW-1185">Reference proteome</keyword>
<keyword evidence="5 11" id="KW-0408">Iron</keyword>
<keyword evidence="2 11" id="KW-0479">Metal-binding</keyword>
<dbReference type="EMBL" id="CACTIH010009202">
    <property type="protein sequence ID" value="CAA3027398.1"/>
    <property type="molecule type" value="Genomic_DNA"/>
</dbReference>